<evidence type="ECO:0000256" key="2">
    <source>
        <dbReference type="ARBA" id="ARBA00022741"/>
    </source>
</evidence>
<dbReference type="Pfam" id="PF00005">
    <property type="entry name" value="ABC_tran"/>
    <property type="match status" value="1"/>
</dbReference>
<dbReference type="PANTHER" id="PTHR24220:SF86">
    <property type="entry name" value="ABC TRANSPORTER ABCH.1"/>
    <property type="match status" value="1"/>
</dbReference>
<dbReference type="PANTHER" id="PTHR24220">
    <property type="entry name" value="IMPORT ATP-BINDING PROTEIN"/>
    <property type="match status" value="1"/>
</dbReference>
<evidence type="ECO:0000313" key="6">
    <source>
        <dbReference type="EMBL" id="MCW3785275.1"/>
    </source>
</evidence>
<protein>
    <submittedName>
        <fullName evidence="6">ABC transporter ATP-binding protein</fullName>
    </submittedName>
</protein>
<feature type="domain" description="ABC transporter" evidence="5">
    <location>
        <begin position="4"/>
        <end position="223"/>
    </location>
</feature>
<keyword evidence="7" id="KW-1185">Reference proteome</keyword>
<gene>
    <name evidence="6" type="ORF">OM075_02295</name>
</gene>
<dbReference type="PROSITE" id="PS00211">
    <property type="entry name" value="ABC_TRANSPORTER_1"/>
    <property type="match status" value="1"/>
</dbReference>
<dbReference type="SMART" id="SM00382">
    <property type="entry name" value="AAA"/>
    <property type="match status" value="1"/>
</dbReference>
<organism evidence="6 7">
    <name type="scientific">Plebeiibacterium sediminum</name>
    <dbReference type="NCBI Taxonomy" id="2992112"/>
    <lineage>
        <taxon>Bacteria</taxon>
        <taxon>Pseudomonadati</taxon>
        <taxon>Bacteroidota</taxon>
        <taxon>Bacteroidia</taxon>
        <taxon>Marinilabiliales</taxon>
        <taxon>Marinilabiliaceae</taxon>
        <taxon>Plebeiibacterium</taxon>
    </lineage>
</organism>
<dbReference type="InterPro" id="IPR003593">
    <property type="entry name" value="AAA+_ATPase"/>
</dbReference>
<dbReference type="AlphaFoldDB" id="A0AAE3M202"/>
<dbReference type="InterPro" id="IPR017911">
    <property type="entry name" value="MacB-like_ATP-bd"/>
</dbReference>
<keyword evidence="3 6" id="KW-0067">ATP-binding</keyword>
<dbReference type="GO" id="GO:0098796">
    <property type="term" value="C:membrane protein complex"/>
    <property type="evidence" value="ECO:0007669"/>
    <property type="project" value="UniProtKB-ARBA"/>
</dbReference>
<evidence type="ECO:0000313" key="7">
    <source>
        <dbReference type="Proteomes" id="UP001209229"/>
    </source>
</evidence>
<dbReference type="PROSITE" id="PS50893">
    <property type="entry name" value="ABC_TRANSPORTER_2"/>
    <property type="match status" value="1"/>
</dbReference>
<comment type="similarity">
    <text evidence="4">Belongs to the ABC transporter superfamily. Macrolide exporter (TC 3.A.1.122) family.</text>
</comment>
<dbReference type="GO" id="GO:0016887">
    <property type="term" value="F:ATP hydrolysis activity"/>
    <property type="evidence" value="ECO:0007669"/>
    <property type="project" value="InterPro"/>
</dbReference>
<dbReference type="GO" id="GO:0005886">
    <property type="term" value="C:plasma membrane"/>
    <property type="evidence" value="ECO:0007669"/>
    <property type="project" value="TreeGrafter"/>
</dbReference>
<evidence type="ECO:0000256" key="1">
    <source>
        <dbReference type="ARBA" id="ARBA00022448"/>
    </source>
</evidence>
<dbReference type="GO" id="GO:0005524">
    <property type="term" value="F:ATP binding"/>
    <property type="evidence" value="ECO:0007669"/>
    <property type="project" value="UniProtKB-KW"/>
</dbReference>
<dbReference type="EMBL" id="JAPDPJ010000002">
    <property type="protein sequence ID" value="MCW3785275.1"/>
    <property type="molecule type" value="Genomic_DNA"/>
</dbReference>
<evidence type="ECO:0000259" key="5">
    <source>
        <dbReference type="PROSITE" id="PS50893"/>
    </source>
</evidence>
<evidence type="ECO:0000256" key="3">
    <source>
        <dbReference type="ARBA" id="ARBA00022840"/>
    </source>
</evidence>
<evidence type="ECO:0000256" key="4">
    <source>
        <dbReference type="ARBA" id="ARBA00038388"/>
    </source>
</evidence>
<dbReference type="CDD" id="cd03255">
    <property type="entry name" value="ABC_MJ0796_LolCDE_FtsE"/>
    <property type="match status" value="1"/>
</dbReference>
<dbReference type="Gene3D" id="3.40.50.300">
    <property type="entry name" value="P-loop containing nucleotide triphosphate hydrolases"/>
    <property type="match status" value="1"/>
</dbReference>
<dbReference type="InterPro" id="IPR015854">
    <property type="entry name" value="ABC_transpr_LolD-like"/>
</dbReference>
<keyword evidence="1" id="KW-0813">Transport</keyword>
<keyword evidence="2" id="KW-0547">Nucleotide-binding</keyword>
<reference evidence="6" key="1">
    <citation type="submission" date="2022-10" db="EMBL/GenBank/DDBJ databases">
        <authorList>
            <person name="Yu W.X."/>
        </authorList>
    </citation>
    <scope>NUCLEOTIDE SEQUENCE</scope>
    <source>
        <strain evidence="6">AAT</strain>
    </source>
</reference>
<dbReference type="SUPFAM" id="SSF52540">
    <property type="entry name" value="P-loop containing nucleoside triphosphate hydrolases"/>
    <property type="match status" value="1"/>
</dbReference>
<comment type="caution">
    <text evidence="6">The sequence shown here is derived from an EMBL/GenBank/DDBJ whole genome shotgun (WGS) entry which is preliminary data.</text>
</comment>
<dbReference type="RefSeq" id="WP_301188847.1">
    <property type="nucleotide sequence ID" value="NZ_JAPDPJ010000002.1"/>
</dbReference>
<sequence length="223" mass="24648">MTILKLFNIQKQFQDGESHVNTVLNELDLEVTKGEFVAIKGPSGSGKTTLLSILGTLLNPDDGSYLLEGIDVTSQGVDKYKIRNEKIGFVFQDHQLLPQFSALENILLPVLAYQSEANKEQIDYAHQLMQITKIDHVAHQYPQTLSGGEASRVAVCRALIMKPAILLADEPTGQLDISNAQNIISMLAEINEKLNTTIIMVTHSEEMAQQAHRIVTLKNGVLQ</sequence>
<accession>A0AAE3M202</accession>
<dbReference type="InterPro" id="IPR003439">
    <property type="entry name" value="ABC_transporter-like_ATP-bd"/>
</dbReference>
<dbReference type="InterPro" id="IPR017871">
    <property type="entry name" value="ABC_transporter-like_CS"/>
</dbReference>
<dbReference type="GO" id="GO:0022857">
    <property type="term" value="F:transmembrane transporter activity"/>
    <property type="evidence" value="ECO:0007669"/>
    <property type="project" value="TreeGrafter"/>
</dbReference>
<dbReference type="Proteomes" id="UP001209229">
    <property type="component" value="Unassembled WGS sequence"/>
</dbReference>
<dbReference type="FunFam" id="3.40.50.300:FF:000032">
    <property type="entry name" value="Export ABC transporter ATP-binding protein"/>
    <property type="match status" value="1"/>
</dbReference>
<dbReference type="InterPro" id="IPR027417">
    <property type="entry name" value="P-loop_NTPase"/>
</dbReference>
<proteinExistence type="inferred from homology"/>
<name>A0AAE3M202_9BACT</name>